<reference evidence="1" key="1">
    <citation type="journal article" date="2020" name="mSystems">
        <title>Genome- and Community-Level Interaction Insights into Carbon Utilization and Element Cycling Functions of Hydrothermarchaeota in Hydrothermal Sediment.</title>
        <authorList>
            <person name="Zhou Z."/>
            <person name="Liu Y."/>
            <person name="Xu W."/>
            <person name="Pan J."/>
            <person name="Luo Z.H."/>
            <person name="Li M."/>
        </authorList>
    </citation>
    <scope>NUCLEOTIDE SEQUENCE [LARGE SCALE GENOMIC DNA]</scope>
    <source>
        <strain evidence="1">SpSt-116</strain>
    </source>
</reference>
<accession>A0A7C1GB11</accession>
<protein>
    <recommendedName>
        <fullName evidence="2">Clan AA aspartic protease</fullName>
    </recommendedName>
</protein>
<proteinExistence type="predicted"/>
<evidence type="ECO:0008006" key="2">
    <source>
        <dbReference type="Google" id="ProtNLM"/>
    </source>
</evidence>
<organism evidence="1">
    <name type="scientific">Thermofilum adornatum</name>
    <dbReference type="NCBI Taxonomy" id="1365176"/>
    <lineage>
        <taxon>Archaea</taxon>
        <taxon>Thermoproteota</taxon>
        <taxon>Thermoprotei</taxon>
        <taxon>Thermofilales</taxon>
        <taxon>Thermofilaceae</taxon>
        <taxon>Thermofilum</taxon>
    </lineage>
</organism>
<dbReference type="AlphaFoldDB" id="A0A7C1GB11"/>
<gene>
    <name evidence="1" type="ORF">ENN26_03070</name>
</gene>
<comment type="caution">
    <text evidence="1">The sequence shown here is derived from an EMBL/GenBank/DDBJ whole genome shotgun (WGS) entry which is preliminary data.</text>
</comment>
<name>A0A7C1GB11_9CREN</name>
<evidence type="ECO:0000313" key="1">
    <source>
        <dbReference type="EMBL" id="HDP14745.1"/>
    </source>
</evidence>
<dbReference type="EMBL" id="DSAY01000057">
    <property type="protein sequence ID" value="HDP14745.1"/>
    <property type="molecule type" value="Genomic_DNA"/>
</dbReference>
<sequence>MVGRVYIPIECTRFVESFSGKVPALRVKFYNFLGEELGPLDIPIDTGFSGSIMVETEEYDFFRVGELPRELWRTYRTLTGPLPMRTARAILEVGGKKLEVFVESPYYGGGKRLVGREVLSQLVLVLDSINYETCIAETGEK</sequence>